<dbReference type="Gene3D" id="1.20.1280.270">
    <property type="match status" value="1"/>
</dbReference>
<evidence type="ECO:0000256" key="11">
    <source>
        <dbReference type="ARBA" id="ARBA00038068"/>
    </source>
</evidence>
<feature type="region of interest" description="Disordered" evidence="12">
    <location>
        <begin position="142"/>
        <end position="214"/>
    </location>
</feature>
<dbReference type="InterPro" id="IPR003347">
    <property type="entry name" value="JmjC_dom"/>
</dbReference>
<evidence type="ECO:0000256" key="12">
    <source>
        <dbReference type="SAM" id="MobiDB-lite"/>
    </source>
</evidence>
<evidence type="ECO:0000256" key="6">
    <source>
        <dbReference type="ARBA" id="ARBA00023002"/>
    </source>
</evidence>
<gene>
    <name evidence="14" type="ORF">ACHAW5_005667</name>
</gene>
<dbReference type="Gene3D" id="2.60.120.650">
    <property type="entry name" value="Cupin"/>
    <property type="match status" value="1"/>
</dbReference>
<evidence type="ECO:0000313" key="15">
    <source>
        <dbReference type="Proteomes" id="UP001530315"/>
    </source>
</evidence>
<evidence type="ECO:0000256" key="9">
    <source>
        <dbReference type="ARBA" id="ARBA00023163"/>
    </source>
</evidence>
<comment type="caution">
    <text evidence="14">The sequence shown here is derived from an EMBL/GenBank/DDBJ whole genome shotgun (WGS) entry which is preliminary data.</text>
</comment>
<dbReference type="GO" id="GO:0051213">
    <property type="term" value="F:dioxygenase activity"/>
    <property type="evidence" value="ECO:0007669"/>
    <property type="project" value="UniProtKB-KW"/>
</dbReference>
<keyword evidence="8" id="KW-0805">Transcription regulation</keyword>
<evidence type="ECO:0000256" key="5">
    <source>
        <dbReference type="ARBA" id="ARBA00022964"/>
    </source>
</evidence>
<keyword evidence="5" id="KW-0223">Dioxygenase</keyword>
<evidence type="ECO:0000256" key="10">
    <source>
        <dbReference type="ARBA" id="ARBA00023242"/>
    </source>
</evidence>
<keyword evidence="7" id="KW-0408">Iron</keyword>
<feature type="compositionally biased region" description="Gly residues" evidence="12">
    <location>
        <begin position="90"/>
        <end position="99"/>
    </location>
</feature>
<proteinExistence type="inferred from homology"/>
<evidence type="ECO:0000256" key="8">
    <source>
        <dbReference type="ARBA" id="ARBA00023015"/>
    </source>
</evidence>
<evidence type="ECO:0000256" key="3">
    <source>
        <dbReference type="ARBA" id="ARBA00022723"/>
    </source>
</evidence>
<evidence type="ECO:0000259" key="13">
    <source>
        <dbReference type="PROSITE" id="PS51184"/>
    </source>
</evidence>
<keyword evidence="10" id="KW-0539">Nucleus</keyword>
<comment type="subcellular location">
    <subcellularLocation>
        <location evidence="2">Nucleus</location>
    </subcellularLocation>
</comment>
<comment type="similarity">
    <text evidence="11">Belongs to the JMJD6 family.</text>
</comment>
<sequence>MGWEESSSRARRLHRPSLRDWERDGLARSFGAYAEGVLGVDHRPYSCFTAGTGARTDKDGGTETEEWSIGREEAVRMGREDLRRRRREGAGGGGTGTGGATTTTTMCPVVLDASDLSPRDFKELYESSGVPVVIRGIPHGEIFAGRDGGGPMADDEEKKDDDEKRECRERLVARDADDGRGLRRRQDGDDPSSSSSPNNTTTTTTSAPGRRGRAWPAVRNWSIPSLLADPVLSDVRFKCGEDDDGRSVRMRLRHFLRYLERNRDDSPLYVFDATFDECRRSRRLLDDYDVPEYFDEDLLGLVGETRRPPYRWFLVGPERSGTTVHVDPLGTSAWNTVVHGVKRWALFPPRTSREAARGRGLVLRGEDDEAVHYFTVILPRIKRKAAAVAAATVALGGGDDGGGGGGGGGRRGDPYADLECYEFTQYPGETVYVPRGWWHAVLNVTHTVGVTQNYCSRRNFDDVWRATRGGRKKMACTWLRKLGEAHPDLARRARDLNDVDGHVMWEDDPEEQRRWRRKREERERRRKERGERGKRGEGAAVEEEDDDDEDRRKKSASNRGEERVGRMMRLTLGGGRRLSVMKEKIAFIFRLLNMYLN</sequence>
<dbReference type="InterPro" id="IPR041667">
    <property type="entry name" value="Cupin_8"/>
</dbReference>
<feature type="compositionally biased region" description="Basic and acidic residues" evidence="12">
    <location>
        <begin position="518"/>
        <end position="537"/>
    </location>
</feature>
<keyword evidence="4" id="KW-0156">Chromatin regulator</keyword>
<dbReference type="InterPro" id="IPR050910">
    <property type="entry name" value="JMJD6_ArgDemeth/LysHydrox"/>
</dbReference>
<dbReference type="Proteomes" id="UP001530315">
    <property type="component" value="Unassembled WGS sequence"/>
</dbReference>
<keyword evidence="15" id="KW-1185">Reference proteome</keyword>
<keyword evidence="3" id="KW-0479">Metal-binding</keyword>
<dbReference type="SUPFAM" id="SSF51197">
    <property type="entry name" value="Clavaminate synthase-like"/>
    <property type="match status" value="1"/>
</dbReference>
<protein>
    <recommendedName>
        <fullName evidence="13">JmjC domain-containing protein</fullName>
    </recommendedName>
</protein>
<dbReference type="EMBL" id="JALLAZ020000396">
    <property type="protein sequence ID" value="KAL3796178.1"/>
    <property type="molecule type" value="Genomic_DNA"/>
</dbReference>
<dbReference type="PANTHER" id="PTHR12480:SF32">
    <property type="entry name" value="BIFUNCTIONAL ARGININE DEMETHYLASE AND LYSYL-HYDROXYLASE JMJD6"/>
    <property type="match status" value="1"/>
</dbReference>
<dbReference type="PROSITE" id="PS51184">
    <property type="entry name" value="JMJC"/>
    <property type="match status" value="1"/>
</dbReference>
<comment type="cofactor">
    <cofactor evidence="1">
        <name>Fe(2+)</name>
        <dbReference type="ChEBI" id="CHEBI:29033"/>
    </cofactor>
</comment>
<dbReference type="AlphaFoldDB" id="A0ABD3Q700"/>
<evidence type="ECO:0000256" key="7">
    <source>
        <dbReference type="ARBA" id="ARBA00023004"/>
    </source>
</evidence>
<dbReference type="GO" id="GO:0005634">
    <property type="term" value="C:nucleus"/>
    <property type="evidence" value="ECO:0007669"/>
    <property type="project" value="UniProtKB-SubCell"/>
</dbReference>
<organism evidence="14 15">
    <name type="scientific">Stephanodiscus triporus</name>
    <dbReference type="NCBI Taxonomy" id="2934178"/>
    <lineage>
        <taxon>Eukaryota</taxon>
        <taxon>Sar</taxon>
        <taxon>Stramenopiles</taxon>
        <taxon>Ochrophyta</taxon>
        <taxon>Bacillariophyta</taxon>
        <taxon>Coscinodiscophyceae</taxon>
        <taxon>Thalassiosirophycidae</taxon>
        <taxon>Stephanodiscales</taxon>
        <taxon>Stephanodiscaceae</taxon>
        <taxon>Stephanodiscus</taxon>
    </lineage>
</organism>
<dbReference type="GO" id="GO:0046872">
    <property type="term" value="F:metal ion binding"/>
    <property type="evidence" value="ECO:0007669"/>
    <property type="project" value="UniProtKB-KW"/>
</dbReference>
<feature type="domain" description="JmjC" evidence="13">
    <location>
        <begin position="279"/>
        <end position="471"/>
    </location>
</feature>
<evidence type="ECO:0000256" key="1">
    <source>
        <dbReference type="ARBA" id="ARBA00001954"/>
    </source>
</evidence>
<feature type="region of interest" description="Disordered" evidence="12">
    <location>
        <begin position="82"/>
        <end position="105"/>
    </location>
</feature>
<dbReference type="PANTHER" id="PTHR12480">
    <property type="entry name" value="ARGININE DEMETHYLASE AND LYSYL-HYDROXYLASE JMJD"/>
    <property type="match status" value="1"/>
</dbReference>
<feature type="region of interest" description="Disordered" evidence="12">
    <location>
        <begin position="510"/>
        <end position="562"/>
    </location>
</feature>
<feature type="compositionally biased region" description="Basic and acidic residues" evidence="12">
    <location>
        <begin position="161"/>
        <end position="188"/>
    </location>
</feature>
<keyword evidence="9" id="KW-0804">Transcription</keyword>
<name>A0ABD3Q700_9STRA</name>
<accession>A0ABD3Q700</accession>
<evidence type="ECO:0000313" key="14">
    <source>
        <dbReference type="EMBL" id="KAL3796178.1"/>
    </source>
</evidence>
<dbReference type="Pfam" id="PF13621">
    <property type="entry name" value="Cupin_8"/>
    <property type="match status" value="1"/>
</dbReference>
<keyword evidence="6" id="KW-0560">Oxidoreductase</keyword>
<reference evidence="14 15" key="1">
    <citation type="submission" date="2024-10" db="EMBL/GenBank/DDBJ databases">
        <title>Updated reference genomes for cyclostephanoid diatoms.</title>
        <authorList>
            <person name="Roberts W.R."/>
            <person name="Alverson A.J."/>
        </authorList>
    </citation>
    <scope>NUCLEOTIDE SEQUENCE [LARGE SCALE GENOMIC DNA]</scope>
    <source>
        <strain evidence="14 15">AJA276-08</strain>
    </source>
</reference>
<feature type="compositionally biased region" description="Acidic residues" evidence="12">
    <location>
        <begin position="540"/>
        <end position="549"/>
    </location>
</feature>
<evidence type="ECO:0000256" key="2">
    <source>
        <dbReference type="ARBA" id="ARBA00004123"/>
    </source>
</evidence>
<feature type="compositionally biased region" description="Low complexity" evidence="12">
    <location>
        <begin position="191"/>
        <end position="206"/>
    </location>
</feature>
<dbReference type="SMART" id="SM00558">
    <property type="entry name" value="JmjC"/>
    <property type="match status" value="1"/>
</dbReference>
<dbReference type="GO" id="GO:0006325">
    <property type="term" value="P:chromatin organization"/>
    <property type="evidence" value="ECO:0007669"/>
    <property type="project" value="UniProtKB-KW"/>
</dbReference>
<evidence type="ECO:0000256" key="4">
    <source>
        <dbReference type="ARBA" id="ARBA00022853"/>
    </source>
</evidence>